<dbReference type="OrthoDB" id="10367623at2759"/>
<organism evidence="1 2">
    <name type="scientific">Ustilago hordei</name>
    <name type="common">Barley covered smut fungus</name>
    <dbReference type="NCBI Taxonomy" id="120017"/>
    <lineage>
        <taxon>Eukaryota</taxon>
        <taxon>Fungi</taxon>
        <taxon>Dikarya</taxon>
        <taxon>Basidiomycota</taxon>
        <taxon>Ustilaginomycotina</taxon>
        <taxon>Ustilaginomycetes</taxon>
        <taxon>Ustilaginales</taxon>
        <taxon>Ustilaginaceae</taxon>
        <taxon>Ustilago</taxon>
    </lineage>
</organism>
<dbReference type="Proteomes" id="UP000006174">
    <property type="component" value="Unassembled WGS sequence"/>
</dbReference>
<reference evidence="1 2" key="1">
    <citation type="journal article" date="2012" name="Plant Cell">
        <title>Genome comparison of barley and maize smut fungi reveals targeted loss of RNA silencing components and species-specific presence of transposable elements.</title>
        <authorList>
            <person name="Laurie J.D."/>
            <person name="Ali S."/>
            <person name="Linning R."/>
            <person name="Mannhaupt G."/>
            <person name="Wong P."/>
            <person name="Gueldener U."/>
            <person name="Muensterkoetter M."/>
            <person name="Moore R."/>
            <person name="Kahmann R."/>
            <person name="Bakkeren G."/>
            <person name="Schirawski J."/>
        </authorList>
    </citation>
    <scope>NUCLEOTIDE SEQUENCE [LARGE SCALE GENOMIC DNA]</scope>
    <source>
        <strain evidence="2">Uh4875-4</strain>
    </source>
</reference>
<evidence type="ECO:0000313" key="1">
    <source>
        <dbReference type="EMBL" id="CCF49302.1"/>
    </source>
</evidence>
<name>I2FQV9_USTHO</name>
<dbReference type="EMBL" id="CAGI01000143">
    <property type="protein sequence ID" value="CCF49302.1"/>
    <property type="molecule type" value="Genomic_DNA"/>
</dbReference>
<keyword evidence="2" id="KW-1185">Reference proteome</keyword>
<dbReference type="AlphaFoldDB" id="I2FQV9"/>
<gene>
    <name evidence="1" type="ORF">UHOR_07719</name>
</gene>
<dbReference type="HOGENOM" id="CLU_1788270_0_0_1"/>
<proteinExistence type="predicted"/>
<protein>
    <submittedName>
        <fullName evidence="1">Uncharacterized protein</fullName>
    </submittedName>
</protein>
<sequence>MREGKDKGREWLSRHLASVKRLTADPEPEAALFDSATTVSTDRDPVYQISHAKNPRSMRVKLVQAPKECCPTDPSMDHCSFASFFSLQQQQQQPPTAASNPSRLLLKRDEQSNMFQSHCALGSSHRRDTFEPLRPLNAFQTDCYC</sequence>
<evidence type="ECO:0000313" key="2">
    <source>
        <dbReference type="Proteomes" id="UP000006174"/>
    </source>
</evidence>
<comment type="caution">
    <text evidence="1">The sequence shown here is derived from an EMBL/GenBank/DDBJ whole genome shotgun (WGS) entry which is preliminary data.</text>
</comment>
<accession>I2FQV9</accession>